<accession>A0A4R1RK64</accession>
<sequence length="108" mass="12613">MLKPVDLQTIMPRTFELEKVQQTHNSRPVVDQHEFAKEMLRQSQLFKAQVQQGNESAAGQTIQQNNPEKQKSNGRRYRRFNNKTQSVALEQPEETVDQERGHLIDIKI</sequence>
<dbReference type="OrthoDB" id="2066619at2"/>
<comment type="caution">
    <text evidence="2">The sequence shown here is derived from an EMBL/GenBank/DDBJ whole genome shotgun (WGS) entry which is preliminary data.</text>
</comment>
<dbReference type="EMBL" id="SLUN01000015">
    <property type="protein sequence ID" value="TCL66571.1"/>
    <property type="molecule type" value="Genomic_DNA"/>
</dbReference>
<evidence type="ECO:0000256" key="1">
    <source>
        <dbReference type="SAM" id="MobiDB-lite"/>
    </source>
</evidence>
<evidence type="ECO:0000313" key="3">
    <source>
        <dbReference type="Proteomes" id="UP000295008"/>
    </source>
</evidence>
<gene>
    <name evidence="2" type="ORF">EDC14_1015114</name>
</gene>
<dbReference type="RefSeq" id="WP_132014807.1">
    <property type="nucleotide sequence ID" value="NZ_SLUN01000015.1"/>
</dbReference>
<dbReference type="AlphaFoldDB" id="A0A4R1RK64"/>
<feature type="compositionally biased region" description="Basic and acidic residues" evidence="1">
    <location>
        <begin position="97"/>
        <end position="108"/>
    </location>
</feature>
<organism evidence="2 3">
    <name type="scientific">Hydrogenispora ethanolica</name>
    <dbReference type="NCBI Taxonomy" id="1082276"/>
    <lineage>
        <taxon>Bacteria</taxon>
        <taxon>Bacillati</taxon>
        <taxon>Bacillota</taxon>
        <taxon>Hydrogenispora</taxon>
    </lineage>
</organism>
<dbReference type="Proteomes" id="UP000295008">
    <property type="component" value="Unassembled WGS sequence"/>
</dbReference>
<feature type="compositionally biased region" description="Basic residues" evidence="1">
    <location>
        <begin position="72"/>
        <end position="81"/>
    </location>
</feature>
<protein>
    <submittedName>
        <fullName evidence="2">Uncharacterized protein</fullName>
    </submittedName>
</protein>
<keyword evidence="3" id="KW-1185">Reference proteome</keyword>
<proteinExistence type="predicted"/>
<evidence type="ECO:0000313" key="2">
    <source>
        <dbReference type="EMBL" id="TCL66571.1"/>
    </source>
</evidence>
<reference evidence="2 3" key="1">
    <citation type="submission" date="2019-03" db="EMBL/GenBank/DDBJ databases">
        <title>Genomic Encyclopedia of Type Strains, Phase IV (KMG-IV): sequencing the most valuable type-strain genomes for metagenomic binning, comparative biology and taxonomic classification.</title>
        <authorList>
            <person name="Goeker M."/>
        </authorList>
    </citation>
    <scope>NUCLEOTIDE SEQUENCE [LARGE SCALE GENOMIC DNA]</scope>
    <source>
        <strain evidence="2 3">LX-B</strain>
    </source>
</reference>
<feature type="region of interest" description="Disordered" evidence="1">
    <location>
        <begin position="47"/>
        <end position="108"/>
    </location>
</feature>
<name>A0A4R1RK64_HYDET</name>
<feature type="compositionally biased region" description="Polar residues" evidence="1">
    <location>
        <begin position="47"/>
        <end position="67"/>
    </location>
</feature>